<name>A0A9P0BAB7_BRAAE</name>
<feature type="active site" description="Charge relay system" evidence="7">
    <location>
        <position position="295"/>
    </location>
</feature>
<dbReference type="FunFam" id="3.40.50.1820:FF:000002">
    <property type="entry name" value="S-formylglutathione hydrolase"/>
    <property type="match status" value="1"/>
</dbReference>
<reference evidence="9" key="1">
    <citation type="submission" date="2021-12" db="EMBL/GenBank/DDBJ databases">
        <authorList>
            <person name="King R."/>
        </authorList>
    </citation>
    <scope>NUCLEOTIDE SEQUENCE</scope>
</reference>
<protein>
    <recommendedName>
        <fullName evidence="4 8">S-formylglutathione hydrolase</fullName>
        <ecNumber evidence="3 8">3.1.2.12</ecNumber>
    </recommendedName>
</protein>
<organism evidence="9 10">
    <name type="scientific">Brassicogethes aeneus</name>
    <name type="common">Rape pollen beetle</name>
    <name type="synonym">Meligethes aeneus</name>
    <dbReference type="NCBI Taxonomy" id="1431903"/>
    <lineage>
        <taxon>Eukaryota</taxon>
        <taxon>Metazoa</taxon>
        <taxon>Ecdysozoa</taxon>
        <taxon>Arthropoda</taxon>
        <taxon>Hexapoda</taxon>
        <taxon>Insecta</taxon>
        <taxon>Pterygota</taxon>
        <taxon>Neoptera</taxon>
        <taxon>Endopterygota</taxon>
        <taxon>Coleoptera</taxon>
        <taxon>Polyphaga</taxon>
        <taxon>Cucujiformia</taxon>
        <taxon>Nitidulidae</taxon>
        <taxon>Meligethinae</taxon>
        <taxon>Brassicogethes</taxon>
    </lineage>
</organism>
<dbReference type="OrthoDB" id="420518at2759"/>
<dbReference type="GO" id="GO:0052689">
    <property type="term" value="F:carboxylic ester hydrolase activity"/>
    <property type="evidence" value="ECO:0007669"/>
    <property type="project" value="UniProtKB-KW"/>
</dbReference>
<dbReference type="NCBIfam" id="TIGR02821">
    <property type="entry name" value="fghA_ester_D"/>
    <property type="match status" value="1"/>
</dbReference>
<dbReference type="EC" id="3.1.2.12" evidence="3 8"/>
<gene>
    <name evidence="9" type="ORF">MELIAE_LOCUS8378</name>
</gene>
<dbReference type="InterPro" id="IPR014186">
    <property type="entry name" value="S-formylglutathione_hydrol"/>
</dbReference>
<dbReference type="Pfam" id="PF00756">
    <property type="entry name" value="Esterase"/>
    <property type="match status" value="2"/>
</dbReference>
<evidence type="ECO:0000256" key="5">
    <source>
        <dbReference type="ARBA" id="ARBA00022487"/>
    </source>
</evidence>
<dbReference type="Gene3D" id="3.40.50.1820">
    <property type="entry name" value="alpha/beta hydrolase"/>
    <property type="match status" value="2"/>
</dbReference>
<dbReference type="Proteomes" id="UP001154078">
    <property type="component" value="Chromosome 5"/>
</dbReference>
<feature type="active site" description="Charge relay system" evidence="7">
    <location>
        <position position="373"/>
    </location>
</feature>
<dbReference type="GO" id="GO:0018738">
    <property type="term" value="F:S-formylglutathione hydrolase activity"/>
    <property type="evidence" value="ECO:0007669"/>
    <property type="project" value="UniProtKB-EC"/>
</dbReference>
<sequence length="428" mass="47153">MSCINASNFRYAAEHGVIIVNPDTSPRGLNIPGDSESWDFGVGAGFYINATQSPWKDNYRMFSYITKELIEIVNSNFPVAEGKQSIMGHSMGGHGALVCALKNPGLYKSVSAFAPISNPMECPWGIKAFTGYLGPKETGAWSEWDATELVKKYSGPALELLIDQMALTEVSCNKIFGGLQKVFSHKSKEVGCTMKFGVFVPPQAEENKKLPVIYWYAAIHGVIIVNPDTSPRGLNIPGDSESMDFGVGAGFYINATQSPWKDNYRMFSYVTKELIEIVNLNFPVAEGKQSIMGHSMGGHGALVCALKNPGLYKSVSAFAPISNPLKCSFGIKAFTGYLGPKETGTWSEWDATELVKKYSGPALELLIDQGMEDNFLKNQLLPENLMEACKNVSFPAILKKREGYDHSYYYVASFIGEHIEYHMKNLTK</sequence>
<dbReference type="GO" id="GO:0046294">
    <property type="term" value="P:formaldehyde catabolic process"/>
    <property type="evidence" value="ECO:0007669"/>
    <property type="project" value="InterPro"/>
</dbReference>
<evidence type="ECO:0000256" key="8">
    <source>
        <dbReference type="RuleBase" id="RU363068"/>
    </source>
</evidence>
<comment type="subcellular location">
    <subcellularLocation>
        <location evidence="8">Cytoplasm</location>
    </subcellularLocation>
</comment>
<feature type="active site" description="Charge relay system" evidence="7">
    <location>
        <position position="406"/>
    </location>
</feature>
<dbReference type="PANTHER" id="PTHR10061:SF0">
    <property type="entry name" value="S-FORMYLGLUTATHIONE HYDROLASE"/>
    <property type="match status" value="1"/>
</dbReference>
<evidence type="ECO:0000313" key="10">
    <source>
        <dbReference type="Proteomes" id="UP001154078"/>
    </source>
</evidence>
<dbReference type="InterPro" id="IPR000801">
    <property type="entry name" value="Esterase-like"/>
</dbReference>
<keyword evidence="5 8" id="KW-0719">Serine esterase</keyword>
<evidence type="ECO:0000313" key="9">
    <source>
        <dbReference type="EMBL" id="CAH0557733.1"/>
    </source>
</evidence>
<dbReference type="InterPro" id="IPR029058">
    <property type="entry name" value="AB_hydrolase_fold"/>
</dbReference>
<comment type="function">
    <text evidence="1 8">Serine hydrolase involved in the detoxification of formaldehyde.</text>
</comment>
<evidence type="ECO:0000256" key="7">
    <source>
        <dbReference type="PIRSR" id="PIRSR614186-1"/>
    </source>
</evidence>
<evidence type="ECO:0000256" key="1">
    <source>
        <dbReference type="ARBA" id="ARBA00002608"/>
    </source>
</evidence>
<dbReference type="GO" id="GO:0005829">
    <property type="term" value="C:cytosol"/>
    <property type="evidence" value="ECO:0007669"/>
    <property type="project" value="TreeGrafter"/>
</dbReference>
<evidence type="ECO:0000256" key="4">
    <source>
        <dbReference type="ARBA" id="ARBA00016774"/>
    </source>
</evidence>
<dbReference type="SUPFAM" id="SSF53474">
    <property type="entry name" value="alpha/beta-Hydrolases"/>
    <property type="match status" value="2"/>
</dbReference>
<keyword evidence="10" id="KW-1185">Reference proteome</keyword>
<dbReference type="PANTHER" id="PTHR10061">
    <property type="entry name" value="S-FORMYLGLUTATHIONE HYDROLASE"/>
    <property type="match status" value="1"/>
</dbReference>
<keyword evidence="6 8" id="KW-0378">Hydrolase</keyword>
<evidence type="ECO:0000256" key="3">
    <source>
        <dbReference type="ARBA" id="ARBA00012479"/>
    </source>
</evidence>
<keyword evidence="8" id="KW-0963">Cytoplasm</keyword>
<comment type="catalytic activity">
    <reaction evidence="8">
        <text>S-formylglutathione + H2O = formate + glutathione + H(+)</text>
        <dbReference type="Rhea" id="RHEA:14961"/>
        <dbReference type="ChEBI" id="CHEBI:15377"/>
        <dbReference type="ChEBI" id="CHEBI:15378"/>
        <dbReference type="ChEBI" id="CHEBI:15740"/>
        <dbReference type="ChEBI" id="CHEBI:57688"/>
        <dbReference type="ChEBI" id="CHEBI:57925"/>
        <dbReference type="EC" id="3.1.2.12"/>
    </reaction>
</comment>
<dbReference type="EMBL" id="OV121136">
    <property type="protein sequence ID" value="CAH0557733.1"/>
    <property type="molecule type" value="Genomic_DNA"/>
</dbReference>
<accession>A0A9P0BAB7</accession>
<comment type="similarity">
    <text evidence="2 8">Belongs to the esterase D family.</text>
</comment>
<evidence type="ECO:0000256" key="6">
    <source>
        <dbReference type="ARBA" id="ARBA00022801"/>
    </source>
</evidence>
<dbReference type="AlphaFoldDB" id="A0A9P0BAB7"/>
<proteinExistence type="inferred from homology"/>
<evidence type="ECO:0000256" key="2">
    <source>
        <dbReference type="ARBA" id="ARBA00005622"/>
    </source>
</evidence>